<proteinExistence type="predicted"/>
<organism evidence="1 2">
    <name type="scientific">Romanomermis culicivorax</name>
    <name type="common">Nematode worm</name>
    <dbReference type="NCBI Taxonomy" id="13658"/>
    <lineage>
        <taxon>Eukaryota</taxon>
        <taxon>Metazoa</taxon>
        <taxon>Ecdysozoa</taxon>
        <taxon>Nematoda</taxon>
        <taxon>Enoplea</taxon>
        <taxon>Dorylaimia</taxon>
        <taxon>Mermithida</taxon>
        <taxon>Mermithoidea</taxon>
        <taxon>Mermithidae</taxon>
        <taxon>Romanomermis</taxon>
    </lineage>
</organism>
<evidence type="ECO:0000313" key="2">
    <source>
        <dbReference type="WBParaSite" id="nRc.2.0.1.t21409-RA"/>
    </source>
</evidence>
<protein>
    <submittedName>
        <fullName evidence="2">Uncharacterized protein</fullName>
    </submittedName>
</protein>
<name>A0A915J6L0_ROMCU</name>
<evidence type="ECO:0000313" key="1">
    <source>
        <dbReference type="Proteomes" id="UP000887565"/>
    </source>
</evidence>
<dbReference type="WBParaSite" id="nRc.2.0.1.t21409-RA">
    <property type="protein sequence ID" value="nRc.2.0.1.t21409-RA"/>
    <property type="gene ID" value="nRc.2.0.1.g21409"/>
</dbReference>
<sequence>MPTDTMVTLHVLVVGHAIAGYHILLHHTRLEIGIVLVVCRRRRQICARNDPKSAFEIGFIFSIGEKIDYLRRKGGQFDAESSIVGFEMTYFPDNKGRSP</sequence>
<dbReference type="AlphaFoldDB" id="A0A915J6L0"/>
<keyword evidence="1" id="KW-1185">Reference proteome</keyword>
<accession>A0A915J6L0</accession>
<reference evidence="2" key="1">
    <citation type="submission" date="2022-11" db="UniProtKB">
        <authorList>
            <consortium name="WormBaseParasite"/>
        </authorList>
    </citation>
    <scope>IDENTIFICATION</scope>
</reference>
<dbReference type="Proteomes" id="UP000887565">
    <property type="component" value="Unplaced"/>
</dbReference>